<keyword evidence="4" id="KW-1185">Reference proteome</keyword>
<dbReference type="EnsemblFungi" id="PTTG_00725-t43_1">
    <property type="protein sequence ID" value="PTTG_00725-t43_1-p1"/>
    <property type="gene ID" value="PTTG_00725"/>
</dbReference>
<reference evidence="2" key="2">
    <citation type="submission" date="2016-05" db="EMBL/GenBank/DDBJ databases">
        <title>Comparative analysis highlights variable genome content of wheat rusts and divergence of the mating loci.</title>
        <authorList>
            <person name="Cuomo C.A."/>
            <person name="Bakkeren G."/>
            <person name="Szabo L."/>
            <person name="Khalil H."/>
            <person name="Joly D."/>
            <person name="Goldberg J."/>
            <person name="Young S."/>
            <person name="Zeng Q."/>
            <person name="Fellers J."/>
        </authorList>
    </citation>
    <scope>NUCLEOTIDE SEQUENCE [LARGE SCALE GENOMIC DNA]</scope>
    <source>
        <strain evidence="2">1-1 BBBD Race 1</strain>
    </source>
</reference>
<accession>A0A0C4EJ08</accession>
<reference evidence="2" key="1">
    <citation type="submission" date="2009-11" db="EMBL/GenBank/DDBJ databases">
        <authorList>
            <consortium name="The Broad Institute Genome Sequencing Platform"/>
            <person name="Ward D."/>
            <person name="Feldgarden M."/>
            <person name="Earl A."/>
            <person name="Young S.K."/>
            <person name="Zeng Q."/>
            <person name="Koehrsen M."/>
            <person name="Alvarado L."/>
            <person name="Berlin A."/>
            <person name="Bochicchio J."/>
            <person name="Borenstein D."/>
            <person name="Chapman S.B."/>
            <person name="Chen Z."/>
            <person name="Engels R."/>
            <person name="Freedman E."/>
            <person name="Gellesch M."/>
            <person name="Goldberg J."/>
            <person name="Griggs A."/>
            <person name="Gujja S."/>
            <person name="Heilman E."/>
            <person name="Heiman D."/>
            <person name="Hepburn T."/>
            <person name="Howarth C."/>
            <person name="Jen D."/>
            <person name="Larson L."/>
            <person name="Lewis B."/>
            <person name="Mehta T."/>
            <person name="Park D."/>
            <person name="Pearson M."/>
            <person name="Roberts A."/>
            <person name="Saif S."/>
            <person name="Shea T."/>
            <person name="Shenoy N."/>
            <person name="Sisk P."/>
            <person name="Stolte C."/>
            <person name="Sykes S."/>
            <person name="Thomson T."/>
            <person name="Walk T."/>
            <person name="White J."/>
            <person name="Yandava C."/>
            <person name="Izard J."/>
            <person name="Baranova O.V."/>
            <person name="Blanton J.M."/>
            <person name="Tanner A.C."/>
            <person name="Dewhirst F.E."/>
            <person name="Haas B."/>
            <person name="Nusbaum C."/>
            <person name="Birren B."/>
        </authorList>
    </citation>
    <scope>NUCLEOTIDE SEQUENCE [LARGE SCALE GENOMIC DNA]</scope>
    <source>
        <strain evidence="2">1-1 BBBD Race 1</strain>
    </source>
</reference>
<evidence type="ECO:0000313" key="4">
    <source>
        <dbReference type="Proteomes" id="UP000005240"/>
    </source>
</evidence>
<evidence type="ECO:0000256" key="1">
    <source>
        <dbReference type="SAM" id="MobiDB-lite"/>
    </source>
</evidence>
<dbReference type="Proteomes" id="UP000005240">
    <property type="component" value="Unassembled WGS sequence"/>
</dbReference>
<reference evidence="3 4" key="3">
    <citation type="journal article" date="2017" name="G3 (Bethesda)">
        <title>Comparative analysis highlights variable genome content of wheat rusts and divergence of the mating loci.</title>
        <authorList>
            <person name="Cuomo C.A."/>
            <person name="Bakkeren G."/>
            <person name="Khalil H.B."/>
            <person name="Panwar V."/>
            <person name="Joly D."/>
            <person name="Linning R."/>
            <person name="Sakthikumar S."/>
            <person name="Song X."/>
            <person name="Adiconis X."/>
            <person name="Fan L."/>
            <person name="Goldberg J.M."/>
            <person name="Levin J.Z."/>
            <person name="Young S."/>
            <person name="Zeng Q."/>
            <person name="Anikster Y."/>
            <person name="Bruce M."/>
            <person name="Wang M."/>
            <person name="Yin C."/>
            <person name="McCallum B."/>
            <person name="Szabo L.J."/>
            <person name="Hulbert S."/>
            <person name="Chen X."/>
            <person name="Fellers J.P."/>
        </authorList>
    </citation>
    <scope>NUCLEOTIDE SEQUENCE</scope>
    <source>
        <strain evidence="4">Isolate 1-1 / race 1 (BBBD)</strain>
        <strain evidence="3">isolate 1-1 / race 1 (BBBD)</strain>
    </source>
</reference>
<feature type="region of interest" description="Disordered" evidence="1">
    <location>
        <begin position="1"/>
        <end position="25"/>
    </location>
</feature>
<proteinExistence type="predicted"/>
<evidence type="ECO:0000313" key="2">
    <source>
        <dbReference type="EMBL" id="OAV90237.1"/>
    </source>
</evidence>
<feature type="compositionally biased region" description="Polar residues" evidence="1">
    <location>
        <begin position="137"/>
        <end position="153"/>
    </location>
</feature>
<organism evidence="2">
    <name type="scientific">Puccinia triticina (isolate 1-1 / race 1 (BBBD))</name>
    <name type="common">Brown leaf rust fungus</name>
    <dbReference type="NCBI Taxonomy" id="630390"/>
    <lineage>
        <taxon>Eukaryota</taxon>
        <taxon>Fungi</taxon>
        <taxon>Dikarya</taxon>
        <taxon>Basidiomycota</taxon>
        <taxon>Pucciniomycotina</taxon>
        <taxon>Pucciniomycetes</taxon>
        <taxon>Pucciniales</taxon>
        <taxon>Pucciniaceae</taxon>
        <taxon>Puccinia</taxon>
    </lineage>
</organism>
<sequence length="206" mass="22537">MVDQTPASWNTRCCQNSPNPKGAQDNSAYRRYITLGALALRAHPSALLIFSQVPSLEIHHPWGPPIRTPHFFPSPLIGGHFTLHLPHPHQPTTSSRPSTLSSHSVSHKQRAPIGAPKGRKAFKAHELGRTELIHTPRSASSTTVSLTTPQQSKPFPRSSQSIRERRRIFEQPVNPSTNDLPHFYHLTNSSLAVSIASPSHSASGGA</sequence>
<reference evidence="3" key="4">
    <citation type="submission" date="2025-05" db="UniProtKB">
        <authorList>
            <consortium name="EnsemblFungi"/>
        </authorList>
    </citation>
    <scope>IDENTIFICATION</scope>
    <source>
        <strain evidence="3">isolate 1-1 / race 1 (BBBD)</strain>
    </source>
</reference>
<dbReference type="AlphaFoldDB" id="A0A0C4EJ08"/>
<dbReference type="EMBL" id="ADAS02000106">
    <property type="protein sequence ID" value="OAV90237.1"/>
    <property type="molecule type" value="Genomic_DNA"/>
</dbReference>
<protein>
    <submittedName>
        <fullName evidence="2 3">Uncharacterized protein</fullName>
    </submittedName>
</protein>
<feature type="region of interest" description="Disordered" evidence="1">
    <location>
        <begin position="86"/>
        <end position="119"/>
    </location>
</feature>
<feature type="region of interest" description="Disordered" evidence="1">
    <location>
        <begin position="134"/>
        <end position="163"/>
    </location>
</feature>
<feature type="compositionally biased region" description="Low complexity" evidence="1">
    <location>
        <begin position="92"/>
        <end position="104"/>
    </location>
</feature>
<gene>
    <name evidence="2" type="ORF">PTTG_00725</name>
</gene>
<evidence type="ECO:0000313" key="3">
    <source>
        <dbReference type="EnsemblFungi" id="PTTG_00725-t43_1-p1"/>
    </source>
</evidence>
<name>A0A0C4EJ08_PUCT1</name>
<dbReference type="VEuPathDB" id="FungiDB:PTTG_00725"/>